<keyword evidence="1" id="KW-0812">Transmembrane</keyword>
<dbReference type="RefSeq" id="WP_381535704.1">
    <property type="nucleotide sequence ID" value="NZ_JBHUGI010000006.1"/>
</dbReference>
<accession>A0ABW4SDP0</accession>
<dbReference type="Pfam" id="PF16107">
    <property type="entry name" value="DUF4825"/>
    <property type="match status" value="1"/>
</dbReference>
<dbReference type="EMBL" id="JBHUGI010000006">
    <property type="protein sequence ID" value="MFD1927045.1"/>
    <property type="molecule type" value="Genomic_DNA"/>
</dbReference>
<protein>
    <submittedName>
        <fullName evidence="3">DUF4825 domain-containing protein</fullName>
    </submittedName>
</protein>
<organism evidence="3 4">
    <name type="scientific">Sporosarcina siberiensis</name>
    <dbReference type="NCBI Taxonomy" id="1365606"/>
    <lineage>
        <taxon>Bacteria</taxon>
        <taxon>Bacillati</taxon>
        <taxon>Bacillota</taxon>
        <taxon>Bacilli</taxon>
        <taxon>Bacillales</taxon>
        <taxon>Caryophanaceae</taxon>
        <taxon>Sporosarcina</taxon>
    </lineage>
</organism>
<keyword evidence="4" id="KW-1185">Reference proteome</keyword>
<sequence>MKGKLIIGLLIVGIVLFGWVQFFYLPKMDAAVEQEQLEQLEPETHQFSWVLKYENSYMGAAGNTLNLIGDLPMSDIPKTFAQDPETFRFTINYEKGIDEIGASRVEKAILYNATAVFTLIKNMETVEFHFSDKKFTVTRKRVNDWFGEDISSFIDEQIFEEKVQQPIINNEQLTEWFNAYVGGES</sequence>
<dbReference type="InterPro" id="IPR032250">
    <property type="entry name" value="DUF4825"/>
</dbReference>
<evidence type="ECO:0000313" key="4">
    <source>
        <dbReference type="Proteomes" id="UP001597218"/>
    </source>
</evidence>
<feature type="transmembrane region" description="Helical" evidence="1">
    <location>
        <begin position="6"/>
        <end position="25"/>
    </location>
</feature>
<name>A0ABW4SDP0_9BACL</name>
<gene>
    <name evidence="3" type="ORF">ACFSFY_03090</name>
</gene>
<comment type="caution">
    <text evidence="3">The sequence shown here is derived from an EMBL/GenBank/DDBJ whole genome shotgun (WGS) entry which is preliminary data.</text>
</comment>
<evidence type="ECO:0000313" key="3">
    <source>
        <dbReference type="EMBL" id="MFD1927045.1"/>
    </source>
</evidence>
<evidence type="ECO:0000256" key="1">
    <source>
        <dbReference type="SAM" id="Phobius"/>
    </source>
</evidence>
<dbReference type="Proteomes" id="UP001597218">
    <property type="component" value="Unassembled WGS sequence"/>
</dbReference>
<proteinExistence type="predicted"/>
<keyword evidence="1" id="KW-1133">Transmembrane helix</keyword>
<evidence type="ECO:0000259" key="2">
    <source>
        <dbReference type="Pfam" id="PF16107"/>
    </source>
</evidence>
<keyword evidence="1" id="KW-0472">Membrane</keyword>
<feature type="domain" description="DUF4825" evidence="2">
    <location>
        <begin position="51"/>
        <end position="135"/>
    </location>
</feature>
<reference evidence="4" key="1">
    <citation type="journal article" date="2019" name="Int. J. Syst. Evol. Microbiol.">
        <title>The Global Catalogue of Microorganisms (GCM) 10K type strain sequencing project: providing services to taxonomists for standard genome sequencing and annotation.</title>
        <authorList>
            <consortium name="The Broad Institute Genomics Platform"/>
            <consortium name="The Broad Institute Genome Sequencing Center for Infectious Disease"/>
            <person name="Wu L."/>
            <person name="Ma J."/>
        </authorList>
    </citation>
    <scope>NUCLEOTIDE SEQUENCE [LARGE SCALE GENOMIC DNA]</scope>
    <source>
        <strain evidence="4">CGMCC 4.7177</strain>
    </source>
</reference>